<evidence type="ECO:0000256" key="1">
    <source>
        <dbReference type="ARBA" id="ARBA00023002"/>
    </source>
</evidence>
<dbReference type="PRINTS" id="PR00080">
    <property type="entry name" value="SDRFAMILY"/>
</dbReference>
<dbReference type="NCBIfam" id="NF004846">
    <property type="entry name" value="PRK06197.1"/>
    <property type="match status" value="1"/>
</dbReference>
<name>A0ABR8BTJ3_APHFL</name>
<keyword evidence="1" id="KW-0560">Oxidoreductase</keyword>
<evidence type="ECO:0000313" key="3">
    <source>
        <dbReference type="EMBL" id="MBD2277375.1"/>
    </source>
</evidence>
<proteinExistence type="inferred from homology"/>
<dbReference type="CDD" id="cd05327">
    <property type="entry name" value="retinol-DH_like_SDR_c_like"/>
    <property type="match status" value="1"/>
</dbReference>
<dbReference type="Gene3D" id="3.40.50.720">
    <property type="entry name" value="NAD(P)-binding Rossmann-like Domain"/>
    <property type="match status" value="1"/>
</dbReference>
<organism evidence="3 4">
    <name type="scientific">Aphanizomenon flos-aquae FACHB-1040</name>
    <dbReference type="NCBI Taxonomy" id="2692887"/>
    <lineage>
        <taxon>Bacteria</taxon>
        <taxon>Bacillati</taxon>
        <taxon>Cyanobacteriota</taxon>
        <taxon>Cyanophyceae</taxon>
        <taxon>Nostocales</taxon>
        <taxon>Aphanizomenonaceae</taxon>
        <taxon>Aphanizomenon</taxon>
    </lineage>
</organism>
<accession>A0ABR8BTJ3</accession>
<dbReference type="InterPro" id="IPR002347">
    <property type="entry name" value="SDR_fam"/>
</dbReference>
<dbReference type="PANTHER" id="PTHR43157">
    <property type="entry name" value="PHOSPHATIDYLINOSITOL-GLYCAN BIOSYNTHESIS CLASS F PROTEIN-RELATED"/>
    <property type="match status" value="1"/>
</dbReference>
<comment type="caution">
    <text evidence="3">The sequence shown here is derived from an EMBL/GenBank/DDBJ whole genome shotgun (WGS) entry which is preliminary data.</text>
</comment>
<protein>
    <submittedName>
        <fullName evidence="3">SDR family NAD(P)-dependent oxidoreductase</fullName>
    </submittedName>
</protein>
<evidence type="ECO:0000256" key="2">
    <source>
        <dbReference type="RuleBase" id="RU000363"/>
    </source>
</evidence>
<evidence type="ECO:0000313" key="4">
    <source>
        <dbReference type="Proteomes" id="UP000606721"/>
    </source>
</evidence>
<gene>
    <name evidence="3" type="ORF">H6F99_03260</name>
</gene>
<dbReference type="Pfam" id="PF00106">
    <property type="entry name" value="adh_short"/>
    <property type="match status" value="1"/>
</dbReference>
<dbReference type="SUPFAM" id="SSF51735">
    <property type="entry name" value="NAD(P)-binding Rossmann-fold domains"/>
    <property type="match status" value="1"/>
</dbReference>
<dbReference type="InterPro" id="IPR036291">
    <property type="entry name" value="NAD(P)-bd_dom_sf"/>
</dbReference>
<dbReference type="PRINTS" id="PR00081">
    <property type="entry name" value="GDHRDH"/>
</dbReference>
<reference evidence="3 4" key="1">
    <citation type="journal article" date="2020" name="ISME J.">
        <title>Comparative genomics reveals insights into cyanobacterial evolution and habitat adaptation.</title>
        <authorList>
            <person name="Chen M.Y."/>
            <person name="Teng W.K."/>
            <person name="Zhao L."/>
            <person name="Hu C.X."/>
            <person name="Zhou Y.K."/>
            <person name="Han B.P."/>
            <person name="Song L.R."/>
            <person name="Shu W.S."/>
        </authorList>
    </citation>
    <scope>NUCLEOTIDE SEQUENCE [LARGE SCALE GENOMIC DNA]</scope>
    <source>
        <strain evidence="3 4">FACHB-1040</strain>
    </source>
</reference>
<comment type="similarity">
    <text evidence="2">Belongs to the short-chain dehydrogenases/reductases (SDR) family.</text>
</comment>
<dbReference type="EMBL" id="JACJQT010000005">
    <property type="protein sequence ID" value="MBD2277375.1"/>
    <property type="molecule type" value="Genomic_DNA"/>
</dbReference>
<dbReference type="PANTHER" id="PTHR43157:SF31">
    <property type="entry name" value="PHOSPHATIDYLINOSITOL-GLYCAN BIOSYNTHESIS CLASS F PROTEIN"/>
    <property type="match status" value="1"/>
</dbReference>
<sequence length="306" mass="33994">MKNEKWNTENILSQKGRIVIVTGSSSGIGYETARVLANKQASVIIAVRNLEKGNKALAKIIQQNKDADVRVMELDLANLASVNNFAENFQKNYSRLDLLINNAGVMIPPYSKTTDGFELQFGTNHLGHFALTGQLLKLLISTKASRIVNVSSGAHNFGTLDFDDLNWEKRNYAQWTAYGDSKLANLYFTYELDRKLKEQGINTVVTASHPGWTATELQRTAGDVMKYLNGIFAQDITMGALPTLRAAIEEGLKGGEYFGPNGFMEISGYPVKVESNQLSKDRAIAQKLWVVSEQLTSVKFEFNKQV</sequence>
<dbReference type="Proteomes" id="UP000606721">
    <property type="component" value="Unassembled WGS sequence"/>
</dbReference>
<keyword evidence="4" id="KW-1185">Reference proteome</keyword>